<protein>
    <recommendedName>
        <fullName evidence="7">Metalloendopeptidase</fullName>
        <ecNumber evidence="7">3.4.24.-</ecNumber>
    </recommendedName>
</protein>
<dbReference type="PRINTS" id="PR00480">
    <property type="entry name" value="ASTACIN"/>
</dbReference>
<dbReference type="InterPro" id="IPR001506">
    <property type="entry name" value="Peptidase_M12A"/>
</dbReference>
<accession>A0A183G813</accession>
<evidence type="ECO:0000313" key="9">
    <source>
        <dbReference type="Proteomes" id="UP000050761"/>
    </source>
</evidence>
<dbReference type="Gene3D" id="3.40.390.10">
    <property type="entry name" value="Collagenase (Catalytic Domain)"/>
    <property type="match status" value="1"/>
</dbReference>
<dbReference type="InterPro" id="IPR024079">
    <property type="entry name" value="MetalloPept_cat_dom_sf"/>
</dbReference>
<evidence type="ECO:0000256" key="6">
    <source>
        <dbReference type="PROSITE-ProRule" id="PRU01211"/>
    </source>
</evidence>
<evidence type="ECO:0000259" key="8">
    <source>
        <dbReference type="PROSITE" id="PS51864"/>
    </source>
</evidence>
<dbReference type="GO" id="GO:0006508">
    <property type="term" value="P:proteolysis"/>
    <property type="evidence" value="ECO:0007669"/>
    <property type="project" value="UniProtKB-KW"/>
</dbReference>
<keyword evidence="3 6" id="KW-0378">Hydrolase</keyword>
<organism evidence="9 10">
    <name type="scientific">Heligmosomoides polygyrus</name>
    <name type="common">Parasitic roundworm</name>
    <dbReference type="NCBI Taxonomy" id="6339"/>
    <lineage>
        <taxon>Eukaryota</taxon>
        <taxon>Metazoa</taxon>
        <taxon>Ecdysozoa</taxon>
        <taxon>Nematoda</taxon>
        <taxon>Chromadorea</taxon>
        <taxon>Rhabditida</taxon>
        <taxon>Rhabditina</taxon>
        <taxon>Rhabditomorpha</taxon>
        <taxon>Strongyloidea</taxon>
        <taxon>Heligmosomidae</taxon>
        <taxon>Heligmosomoides</taxon>
    </lineage>
</organism>
<keyword evidence="9" id="KW-1185">Reference proteome</keyword>
<keyword evidence="5 6" id="KW-0482">Metalloprotease</keyword>
<dbReference type="PROSITE" id="PS51864">
    <property type="entry name" value="ASTACIN"/>
    <property type="match status" value="1"/>
</dbReference>
<keyword evidence="4 6" id="KW-0862">Zinc</keyword>
<sequence length="96" mass="11027">LSLGRLCQQVHIAAHELGHTLGFIHAMARHDRDRYMTVLLENVKAKLRVNRHNLLISLQPHLRDNFAIKSPESNDNYGLPLDMGSIMHYGVTRLYI</sequence>
<evidence type="ECO:0000256" key="1">
    <source>
        <dbReference type="ARBA" id="ARBA00022670"/>
    </source>
</evidence>
<dbReference type="Pfam" id="PF01400">
    <property type="entry name" value="Astacin"/>
    <property type="match status" value="1"/>
</dbReference>
<comment type="cofactor">
    <cofactor evidence="6 7">
        <name>Zn(2+)</name>
        <dbReference type="ChEBI" id="CHEBI:29105"/>
    </cofactor>
    <text evidence="6 7">Binds 1 zinc ion per subunit.</text>
</comment>
<dbReference type="Proteomes" id="UP000050761">
    <property type="component" value="Unassembled WGS sequence"/>
</dbReference>
<dbReference type="SUPFAM" id="SSF55486">
    <property type="entry name" value="Metalloproteases ('zincins'), catalytic domain"/>
    <property type="match status" value="1"/>
</dbReference>
<dbReference type="PANTHER" id="PTHR10127:SF780">
    <property type="entry name" value="METALLOENDOPEPTIDASE"/>
    <property type="match status" value="1"/>
</dbReference>
<proteinExistence type="predicted"/>
<reference evidence="10" key="1">
    <citation type="submission" date="2019-09" db="UniProtKB">
        <authorList>
            <consortium name="WormBaseParasite"/>
        </authorList>
    </citation>
    <scope>IDENTIFICATION</scope>
</reference>
<evidence type="ECO:0000313" key="10">
    <source>
        <dbReference type="WBParaSite" id="HPBE_0001797301-mRNA-1"/>
    </source>
</evidence>
<feature type="binding site" evidence="6">
    <location>
        <position position="19"/>
    </location>
    <ligand>
        <name>Zn(2+)</name>
        <dbReference type="ChEBI" id="CHEBI:29105"/>
        <note>catalytic</note>
    </ligand>
</feature>
<dbReference type="GO" id="GO:0004222">
    <property type="term" value="F:metalloendopeptidase activity"/>
    <property type="evidence" value="ECO:0007669"/>
    <property type="project" value="UniProtKB-UniRule"/>
</dbReference>
<keyword evidence="2 6" id="KW-0479">Metal-binding</keyword>
<dbReference type="EC" id="3.4.24.-" evidence="7"/>
<evidence type="ECO:0000256" key="3">
    <source>
        <dbReference type="ARBA" id="ARBA00022801"/>
    </source>
</evidence>
<dbReference type="GO" id="GO:0008270">
    <property type="term" value="F:zinc ion binding"/>
    <property type="evidence" value="ECO:0007669"/>
    <property type="project" value="UniProtKB-UniRule"/>
</dbReference>
<feature type="domain" description="Peptidase M12A" evidence="8">
    <location>
        <begin position="1"/>
        <end position="96"/>
    </location>
</feature>
<evidence type="ECO:0000256" key="7">
    <source>
        <dbReference type="RuleBase" id="RU361183"/>
    </source>
</evidence>
<evidence type="ECO:0000256" key="5">
    <source>
        <dbReference type="ARBA" id="ARBA00023049"/>
    </source>
</evidence>
<keyword evidence="1 6" id="KW-0645">Protease</keyword>
<feature type="binding site" evidence="6">
    <location>
        <position position="15"/>
    </location>
    <ligand>
        <name>Zn(2+)</name>
        <dbReference type="ChEBI" id="CHEBI:29105"/>
        <note>catalytic</note>
    </ligand>
</feature>
<name>A0A183G813_HELPZ</name>
<evidence type="ECO:0000256" key="4">
    <source>
        <dbReference type="ARBA" id="ARBA00022833"/>
    </source>
</evidence>
<feature type="active site" evidence="6">
    <location>
        <position position="16"/>
    </location>
</feature>
<evidence type="ECO:0000256" key="2">
    <source>
        <dbReference type="ARBA" id="ARBA00022723"/>
    </source>
</evidence>
<comment type="caution">
    <text evidence="6">Lacks conserved residue(s) required for the propagation of feature annotation.</text>
</comment>
<dbReference type="AlphaFoldDB" id="A0A183G813"/>
<dbReference type="PANTHER" id="PTHR10127">
    <property type="entry name" value="DISCOIDIN, CUB, EGF, LAMININ , AND ZINC METALLOPROTEASE DOMAIN CONTAINING"/>
    <property type="match status" value="1"/>
</dbReference>
<dbReference type="WBParaSite" id="HPBE_0001797301-mRNA-1">
    <property type="protein sequence ID" value="HPBE_0001797301-mRNA-1"/>
    <property type="gene ID" value="HPBE_0001797301"/>
</dbReference>
<feature type="binding site" evidence="6">
    <location>
        <position position="25"/>
    </location>
    <ligand>
        <name>Zn(2+)</name>
        <dbReference type="ChEBI" id="CHEBI:29105"/>
        <note>catalytic</note>
    </ligand>
</feature>